<dbReference type="InterPro" id="IPR036043">
    <property type="entry name" value="Phosphoglycerate_kinase_sf"/>
</dbReference>
<comment type="catalytic activity">
    <reaction evidence="1 13">
        <text>(2R)-3-phosphoglycerate + ATP = (2R)-3-phospho-glyceroyl phosphate + ADP</text>
        <dbReference type="Rhea" id="RHEA:14801"/>
        <dbReference type="ChEBI" id="CHEBI:30616"/>
        <dbReference type="ChEBI" id="CHEBI:57604"/>
        <dbReference type="ChEBI" id="CHEBI:58272"/>
        <dbReference type="ChEBI" id="CHEBI:456216"/>
        <dbReference type="EC" id="2.7.2.3"/>
    </reaction>
</comment>
<keyword evidence="9 13" id="KW-0418">Kinase</keyword>
<keyword evidence="10" id="KW-0067">ATP-binding</keyword>
<evidence type="ECO:0000313" key="15">
    <source>
        <dbReference type="EMBL" id="RPB18979.1"/>
    </source>
</evidence>
<dbReference type="GO" id="GO:0006096">
    <property type="term" value="P:glycolytic process"/>
    <property type="evidence" value="ECO:0007669"/>
    <property type="project" value="UniProtKB-KW"/>
</dbReference>
<keyword evidence="6 13" id="KW-0808">Transferase</keyword>
<dbReference type="GO" id="GO:0005524">
    <property type="term" value="F:ATP binding"/>
    <property type="evidence" value="ECO:0007669"/>
    <property type="project" value="UniProtKB-KW"/>
</dbReference>
<organism evidence="15 16">
    <name type="scientific">Terfezia boudieri ATCC MYA-4762</name>
    <dbReference type="NCBI Taxonomy" id="1051890"/>
    <lineage>
        <taxon>Eukaryota</taxon>
        <taxon>Fungi</taxon>
        <taxon>Dikarya</taxon>
        <taxon>Ascomycota</taxon>
        <taxon>Pezizomycotina</taxon>
        <taxon>Pezizomycetes</taxon>
        <taxon>Pezizales</taxon>
        <taxon>Pezizaceae</taxon>
        <taxon>Terfezia</taxon>
    </lineage>
</organism>
<evidence type="ECO:0000256" key="1">
    <source>
        <dbReference type="ARBA" id="ARBA00000642"/>
    </source>
</evidence>
<dbReference type="EMBL" id="ML121602">
    <property type="protein sequence ID" value="RPB18979.1"/>
    <property type="molecule type" value="Genomic_DNA"/>
</dbReference>
<keyword evidence="11" id="KW-0460">Magnesium</keyword>
<dbReference type="GO" id="GO:0004618">
    <property type="term" value="F:phosphoglycerate kinase activity"/>
    <property type="evidence" value="ECO:0007669"/>
    <property type="project" value="UniProtKB-EC"/>
</dbReference>
<dbReference type="PRINTS" id="PR00477">
    <property type="entry name" value="PHGLYCKINASE"/>
</dbReference>
<dbReference type="SUPFAM" id="SSF53748">
    <property type="entry name" value="Phosphoglycerate kinase"/>
    <property type="match status" value="1"/>
</dbReference>
<proteinExistence type="inferred from homology"/>
<dbReference type="FunFam" id="3.40.50.1260:FF:000031">
    <property type="entry name" value="Phosphoglycerate kinase 1"/>
    <property type="match status" value="1"/>
</dbReference>
<protein>
    <recommendedName>
        <fullName evidence="5 13">Phosphoglycerate kinase</fullName>
        <ecNumber evidence="5 13">2.7.2.3</ecNumber>
    </recommendedName>
</protein>
<keyword evidence="7" id="KW-0479">Metal-binding</keyword>
<dbReference type="Proteomes" id="UP000267821">
    <property type="component" value="Unassembled WGS sequence"/>
</dbReference>
<dbReference type="InParanoid" id="A0A3N4LBY9"/>
<evidence type="ECO:0000256" key="14">
    <source>
        <dbReference type="RuleBase" id="RU000696"/>
    </source>
</evidence>
<comment type="pathway">
    <text evidence="3">Carbohydrate degradation; glycolysis; pyruvate from D-glyceraldehyde 3-phosphate: step 2/5.</text>
</comment>
<dbReference type="OrthoDB" id="275353at2759"/>
<dbReference type="GO" id="GO:0043531">
    <property type="term" value="F:ADP binding"/>
    <property type="evidence" value="ECO:0007669"/>
    <property type="project" value="TreeGrafter"/>
</dbReference>
<reference evidence="15 16" key="1">
    <citation type="journal article" date="2018" name="Nat. Ecol. Evol.">
        <title>Pezizomycetes genomes reveal the molecular basis of ectomycorrhizal truffle lifestyle.</title>
        <authorList>
            <person name="Murat C."/>
            <person name="Payen T."/>
            <person name="Noel B."/>
            <person name="Kuo A."/>
            <person name="Morin E."/>
            <person name="Chen J."/>
            <person name="Kohler A."/>
            <person name="Krizsan K."/>
            <person name="Balestrini R."/>
            <person name="Da Silva C."/>
            <person name="Montanini B."/>
            <person name="Hainaut M."/>
            <person name="Levati E."/>
            <person name="Barry K.W."/>
            <person name="Belfiori B."/>
            <person name="Cichocki N."/>
            <person name="Clum A."/>
            <person name="Dockter R.B."/>
            <person name="Fauchery L."/>
            <person name="Guy J."/>
            <person name="Iotti M."/>
            <person name="Le Tacon F."/>
            <person name="Lindquist E.A."/>
            <person name="Lipzen A."/>
            <person name="Malagnac F."/>
            <person name="Mello A."/>
            <person name="Molinier V."/>
            <person name="Miyauchi S."/>
            <person name="Poulain J."/>
            <person name="Riccioni C."/>
            <person name="Rubini A."/>
            <person name="Sitrit Y."/>
            <person name="Splivallo R."/>
            <person name="Traeger S."/>
            <person name="Wang M."/>
            <person name="Zifcakova L."/>
            <person name="Wipf D."/>
            <person name="Zambonelli A."/>
            <person name="Paolocci F."/>
            <person name="Nowrousian M."/>
            <person name="Ottonello S."/>
            <person name="Baldrian P."/>
            <person name="Spatafora J.W."/>
            <person name="Henrissat B."/>
            <person name="Nagy L.G."/>
            <person name="Aury J.M."/>
            <person name="Wincker P."/>
            <person name="Grigoriev I.V."/>
            <person name="Bonfante P."/>
            <person name="Martin F.M."/>
        </authorList>
    </citation>
    <scope>NUCLEOTIDE SEQUENCE [LARGE SCALE GENOMIC DNA]</scope>
    <source>
        <strain evidence="15 16">ATCC MYA-4762</strain>
    </source>
</reference>
<evidence type="ECO:0000256" key="7">
    <source>
        <dbReference type="ARBA" id="ARBA00022723"/>
    </source>
</evidence>
<evidence type="ECO:0000256" key="2">
    <source>
        <dbReference type="ARBA" id="ARBA00001946"/>
    </source>
</evidence>
<dbReference type="Pfam" id="PF00162">
    <property type="entry name" value="PGK"/>
    <property type="match status" value="1"/>
</dbReference>
<comment type="subunit">
    <text evidence="14">Monomer.</text>
</comment>
<evidence type="ECO:0000313" key="16">
    <source>
        <dbReference type="Proteomes" id="UP000267821"/>
    </source>
</evidence>
<dbReference type="InterPro" id="IPR015824">
    <property type="entry name" value="Phosphoglycerate_kinase_N"/>
</dbReference>
<dbReference type="InterPro" id="IPR001576">
    <property type="entry name" value="Phosphoglycerate_kinase"/>
</dbReference>
<keyword evidence="8" id="KW-0547">Nucleotide-binding</keyword>
<dbReference type="STRING" id="1051890.A0A3N4LBY9"/>
<dbReference type="PANTHER" id="PTHR11406:SF0">
    <property type="entry name" value="PHOSPHOGLYCERATE KINASE"/>
    <property type="match status" value="1"/>
</dbReference>
<keyword evidence="12" id="KW-0324">Glycolysis</keyword>
<comment type="cofactor">
    <cofactor evidence="2">
        <name>Mg(2+)</name>
        <dbReference type="ChEBI" id="CHEBI:18420"/>
    </cofactor>
</comment>
<evidence type="ECO:0000256" key="12">
    <source>
        <dbReference type="ARBA" id="ARBA00023152"/>
    </source>
</evidence>
<dbReference type="PANTHER" id="PTHR11406">
    <property type="entry name" value="PHOSPHOGLYCERATE KINASE"/>
    <property type="match status" value="1"/>
</dbReference>
<dbReference type="Gene3D" id="3.40.50.1260">
    <property type="entry name" value="Phosphoglycerate kinase, N-terminal domain"/>
    <property type="match status" value="1"/>
</dbReference>
<evidence type="ECO:0000256" key="3">
    <source>
        <dbReference type="ARBA" id="ARBA00004838"/>
    </source>
</evidence>
<sequence length="198" mass="22280">MLLELSTELTAPWLVLSFPEGRWFLMKKVHEYFAQILDNPEKPFLANLGGAKNSDKIKLIDHLLDKVNSLIICGCMAFTFKMTLEGVKIGNSLSSMRLEHKMLETSWRRQRRMVLRLCCHKLAANAQTDSATDGTGIPDGWIGPDCGPESIKLYQVAIEKAKTILWNGPCVFEFEKFADGTKATLRVSTHKEYINTGS</sequence>
<gene>
    <name evidence="15" type="ORF">L211DRAFT_843113</name>
</gene>
<evidence type="ECO:0000256" key="4">
    <source>
        <dbReference type="ARBA" id="ARBA00008982"/>
    </source>
</evidence>
<evidence type="ECO:0000256" key="9">
    <source>
        <dbReference type="ARBA" id="ARBA00022777"/>
    </source>
</evidence>
<comment type="similarity">
    <text evidence="4 13">Belongs to the phosphoglycerate kinase family.</text>
</comment>
<evidence type="ECO:0000256" key="10">
    <source>
        <dbReference type="ARBA" id="ARBA00022840"/>
    </source>
</evidence>
<keyword evidence="16" id="KW-1185">Reference proteome</keyword>
<evidence type="ECO:0000256" key="5">
    <source>
        <dbReference type="ARBA" id="ARBA00013061"/>
    </source>
</evidence>
<evidence type="ECO:0000256" key="13">
    <source>
        <dbReference type="RuleBase" id="RU000532"/>
    </source>
</evidence>
<name>A0A3N4LBY9_9PEZI</name>
<evidence type="ECO:0000256" key="6">
    <source>
        <dbReference type="ARBA" id="ARBA00022679"/>
    </source>
</evidence>
<dbReference type="GO" id="GO:0006094">
    <property type="term" value="P:gluconeogenesis"/>
    <property type="evidence" value="ECO:0007669"/>
    <property type="project" value="TreeGrafter"/>
</dbReference>
<accession>A0A3N4LBY9</accession>
<dbReference type="GO" id="GO:0005829">
    <property type="term" value="C:cytosol"/>
    <property type="evidence" value="ECO:0007669"/>
    <property type="project" value="TreeGrafter"/>
</dbReference>
<evidence type="ECO:0000256" key="8">
    <source>
        <dbReference type="ARBA" id="ARBA00022741"/>
    </source>
</evidence>
<dbReference type="AlphaFoldDB" id="A0A3N4LBY9"/>
<dbReference type="EC" id="2.7.2.3" evidence="5 13"/>
<dbReference type="GO" id="GO:0046872">
    <property type="term" value="F:metal ion binding"/>
    <property type="evidence" value="ECO:0007669"/>
    <property type="project" value="UniProtKB-KW"/>
</dbReference>
<evidence type="ECO:0000256" key="11">
    <source>
        <dbReference type="ARBA" id="ARBA00022842"/>
    </source>
</evidence>